<gene>
    <name evidence="3" type="ORF">BYL167_LOCUS41979</name>
    <name evidence="2" type="ORF">GIL414_LOCUS19191</name>
    <name evidence="1" type="ORF">OVN521_LOCUS15458</name>
    <name evidence="4" type="ORF">SMN809_LOCUS64206</name>
</gene>
<reference evidence="1" key="1">
    <citation type="submission" date="2021-02" db="EMBL/GenBank/DDBJ databases">
        <authorList>
            <person name="Nowell W R."/>
        </authorList>
    </citation>
    <scope>NUCLEOTIDE SEQUENCE</scope>
</reference>
<evidence type="ECO:0000313" key="2">
    <source>
        <dbReference type="EMBL" id="CAF4144510.1"/>
    </source>
</evidence>
<evidence type="ECO:0000313" key="4">
    <source>
        <dbReference type="EMBL" id="CAF5155832.1"/>
    </source>
</evidence>
<dbReference type="Proteomes" id="UP000681967">
    <property type="component" value="Unassembled WGS sequence"/>
</dbReference>
<evidence type="ECO:0000313" key="3">
    <source>
        <dbReference type="EMBL" id="CAF4646287.1"/>
    </source>
</evidence>
<dbReference type="EMBL" id="CAJOBJ010009698">
    <property type="protein sequence ID" value="CAF4144510.1"/>
    <property type="molecule type" value="Genomic_DNA"/>
</dbReference>
<proteinExistence type="predicted"/>
<dbReference type="EMBL" id="CAJOBG010002458">
    <property type="protein sequence ID" value="CAF4008227.1"/>
    <property type="molecule type" value="Genomic_DNA"/>
</dbReference>
<organism evidence="1 5">
    <name type="scientific">Rotaria magnacalcarata</name>
    <dbReference type="NCBI Taxonomy" id="392030"/>
    <lineage>
        <taxon>Eukaryota</taxon>
        <taxon>Metazoa</taxon>
        <taxon>Spiralia</taxon>
        <taxon>Gnathifera</taxon>
        <taxon>Rotifera</taxon>
        <taxon>Eurotatoria</taxon>
        <taxon>Bdelloidea</taxon>
        <taxon>Philodinida</taxon>
        <taxon>Philodinidae</taxon>
        <taxon>Rotaria</taxon>
    </lineage>
</organism>
<dbReference type="Proteomes" id="UP000663866">
    <property type="component" value="Unassembled WGS sequence"/>
</dbReference>
<dbReference type="EMBL" id="CAJOBI010287530">
    <property type="protein sequence ID" value="CAF5155832.1"/>
    <property type="molecule type" value="Genomic_DNA"/>
</dbReference>
<dbReference type="Proteomes" id="UP000681720">
    <property type="component" value="Unassembled WGS sequence"/>
</dbReference>
<evidence type="ECO:0000313" key="5">
    <source>
        <dbReference type="Proteomes" id="UP000663866"/>
    </source>
</evidence>
<sequence>MVTGDHNIETSKLLELVLLLAKEQTVQITKVEETKQLAEVEITKRHLYSSEVEKEKVKRMRTNYEQSSSSTIKTQESGKDYLHFYNCYVHDIKTYFDLNSLNDTMNEAEVQEKFDNLINHLFVTMNDSTSLEYLNSSRQGPQSDTRPDCTFLYKNVNVNLNERLGCMQDFVLLNGCIKYTKSSKHLRFLNKFRALKIYSSSTGAKLE</sequence>
<name>A0A819P3W7_9BILA</name>
<evidence type="ECO:0000313" key="1">
    <source>
        <dbReference type="EMBL" id="CAF4008227.1"/>
    </source>
</evidence>
<protein>
    <submittedName>
        <fullName evidence="1">Uncharacterized protein</fullName>
    </submittedName>
</protein>
<dbReference type="AlphaFoldDB" id="A0A819P3W7"/>
<accession>A0A819P3W7</accession>
<comment type="caution">
    <text evidence="1">The sequence shown here is derived from an EMBL/GenBank/DDBJ whole genome shotgun (WGS) entry which is preliminary data.</text>
</comment>
<dbReference type="Proteomes" id="UP000676336">
    <property type="component" value="Unassembled WGS sequence"/>
</dbReference>
<keyword evidence="5" id="KW-1185">Reference proteome</keyword>
<dbReference type="EMBL" id="CAJOBH010107845">
    <property type="protein sequence ID" value="CAF4646287.1"/>
    <property type="molecule type" value="Genomic_DNA"/>
</dbReference>